<proteinExistence type="predicted"/>
<accession>A0B6F1</accession>
<dbReference type="PANTHER" id="PTHR40730">
    <property type="entry name" value="TRANSCRIPTIONAL REGULATOR PROTEIN-LIKE PROTEIN"/>
    <property type="match status" value="1"/>
</dbReference>
<dbReference type="SMR" id="A0B6F1"/>
<dbReference type="SMART" id="SM00530">
    <property type="entry name" value="HTH_XRE"/>
    <property type="match status" value="1"/>
</dbReference>
<dbReference type="InterPro" id="IPR001387">
    <property type="entry name" value="Cro/C1-type_HTH"/>
</dbReference>
<dbReference type="KEGG" id="mtp:Mthe_0484"/>
<dbReference type="Proteomes" id="UP000000674">
    <property type="component" value="Chromosome"/>
</dbReference>
<dbReference type="Pfam" id="PF01381">
    <property type="entry name" value="HTH_3"/>
    <property type="match status" value="1"/>
</dbReference>
<name>A0B6F1_METTP</name>
<dbReference type="InterPro" id="IPR010982">
    <property type="entry name" value="Lambda_DNA-bd_dom_sf"/>
</dbReference>
<dbReference type="Gene3D" id="1.10.260.40">
    <property type="entry name" value="lambda repressor-like DNA-binding domains"/>
    <property type="match status" value="1"/>
</dbReference>
<protein>
    <submittedName>
        <fullName evidence="2">Transcriptional regulator, XRE family</fullName>
    </submittedName>
</protein>
<sequence length="116" mass="13187">MRSPCEEIVWEVLPGIRATIAQELVRRGVSQREVSRLMDVTPAAVSQYVSGKRGYNIVFRDDIREEISRLAEDLMNGDADDLIKRICEICKKARGEELCPVEEIRGRQETVHQDGS</sequence>
<evidence type="ECO:0000313" key="3">
    <source>
        <dbReference type="Proteomes" id="UP000000674"/>
    </source>
</evidence>
<dbReference type="HOGENOM" id="CLU_133047_1_0_2"/>
<dbReference type="PANTHER" id="PTHR40730:SF3">
    <property type="entry name" value="HTH CRO_C1-TYPE DOMAIN-CONTAINING PROTEIN"/>
    <property type="match status" value="1"/>
</dbReference>
<dbReference type="OrthoDB" id="42697at2157"/>
<dbReference type="RefSeq" id="WP_011695673.1">
    <property type="nucleotide sequence ID" value="NC_008553.1"/>
</dbReference>
<feature type="domain" description="HTH cro/C1-type" evidence="1">
    <location>
        <begin position="20"/>
        <end position="53"/>
    </location>
</feature>
<evidence type="ECO:0000259" key="1">
    <source>
        <dbReference type="PROSITE" id="PS50943"/>
    </source>
</evidence>
<keyword evidence="3" id="KW-1185">Reference proteome</keyword>
<gene>
    <name evidence="2" type="ordered locus">Mthe_0484</name>
</gene>
<dbReference type="STRING" id="349307.Mthe_0484"/>
<dbReference type="GeneID" id="4463101"/>
<dbReference type="SUPFAM" id="SSF47413">
    <property type="entry name" value="lambda repressor-like DNA-binding domains"/>
    <property type="match status" value="1"/>
</dbReference>
<dbReference type="AlphaFoldDB" id="A0B6F1"/>
<dbReference type="EMBL" id="CP000477">
    <property type="protein sequence ID" value="ABK14275.1"/>
    <property type="molecule type" value="Genomic_DNA"/>
</dbReference>
<dbReference type="GO" id="GO:0003677">
    <property type="term" value="F:DNA binding"/>
    <property type="evidence" value="ECO:0007669"/>
    <property type="project" value="InterPro"/>
</dbReference>
<organism evidence="2 3">
    <name type="scientific">Methanothrix thermoacetophila (strain DSM 6194 / JCM 14653 / NBRC 101360 / PT)</name>
    <name type="common">Methanosaeta thermophila</name>
    <dbReference type="NCBI Taxonomy" id="349307"/>
    <lineage>
        <taxon>Archaea</taxon>
        <taxon>Methanobacteriati</taxon>
        <taxon>Methanobacteriota</taxon>
        <taxon>Stenosarchaea group</taxon>
        <taxon>Methanomicrobia</taxon>
        <taxon>Methanotrichales</taxon>
        <taxon>Methanotrichaceae</taxon>
        <taxon>Methanothrix</taxon>
    </lineage>
</organism>
<reference evidence="2 3" key="1">
    <citation type="submission" date="2006-10" db="EMBL/GenBank/DDBJ databases">
        <title>Complete sequence of Methanosaeta thermophila PT.</title>
        <authorList>
            <consortium name="US DOE Joint Genome Institute"/>
            <person name="Copeland A."/>
            <person name="Lucas S."/>
            <person name="Lapidus A."/>
            <person name="Barry K."/>
            <person name="Detter J.C."/>
            <person name="Glavina del Rio T."/>
            <person name="Hammon N."/>
            <person name="Israni S."/>
            <person name="Pitluck S."/>
            <person name="Chain P."/>
            <person name="Malfatti S."/>
            <person name="Shin M."/>
            <person name="Vergez L."/>
            <person name="Schmutz J."/>
            <person name="Larimer F."/>
            <person name="Land M."/>
            <person name="Hauser L."/>
            <person name="Kyrpides N."/>
            <person name="Kim E."/>
            <person name="Smith K.S."/>
            <person name="Ingram-Smith C."/>
            <person name="Richardson P."/>
        </authorList>
    </citation>
    <scope>NUCLEOTIDE SEQUENCE [LARGE SCALE GENOMIC DNA]</scope>
    <source>
        <strain evidence="3">DSM 6194 / JCM 14653 / NBRC 101360 / PT</strain>
    </source>
</reference>
<evidence type="ECO:0000313" key="2">
    <source>
        <dbReference type="EMBL" id="ABK14275.1"/>
    </source>
</evidence>
<dbReference type="CDD" id="cd00093">
    <property type="entry name" value="HTH_XRE"/>
    <property type="match status" value="1"/>
</dbReference>
<dbReference type="PROSITE" id="PS50943">
    <property type="entry name" value="HTH_CROC1"/>
    <property type="match status" value="1"/>
</dbReference>